<keyword evidence="2 5" id="KW-0145">Chemotaxis</keyword>
<dbReference type="EC" id="3.5.1.44" evidence="5"/>
<evidence type="ECO:0000313" key="11">
    <source>
        <dbReference type="EMBL" id="MBM2416159.1"/>
    </source>
</evidence>
<comment type="similarity">
    <text evidence="5">Belongs to the CheB family.</text>
</comment>
<dbReference type="AlphaFoldDB" id="A0A9Q2S3W3"/>
<dbReference type="GO" id="GO:0006935">
    <property type="term" value="P:chemotaxis"/>
    <property type="evidence" value="ECO:0007669"/>
    <property type="project" value="UniProtKB-UniRule"/>
</dbReference>
<reference evidence="10 13" key="1">
    <citation type="submission" date="2021-01" db="EMBL/GenBank/DDBJ databases">
        <title>Diatom-associated Roseobacters Show Island Model of Population Structure.</title>
        <authorList>
            <person name="Qu L."/>
            <person name="Feng X."/>
            <person name="Chen Y."/>
            <person name="Li L."/>
            <person name="Wang X."/>
            <person name="Hu Z."/>
            <person name="Wang H."/>
            <person name="Luo H."/>
        </authorList>
    </citation>
    <scope>NUCLEOTIDE SEQUENCE</scope>
    <source>
        <strain evidence="11 13">CC28-63</strain>
        <strain evidence="10">CC28-69</strain>
    </source>
</reference>
<evidence type="ECO:0000256" key="5">
    <source>
        <dbReference type="HAMAP-Rule" id="MF_00099"/>
    </source>
</evidence>
<evidence type="ECO:0000256" key="3">
    <source>
        <dbReference type="ARBA" id="ARBA00022801"/>
    </source>
</evidence>
<evidence type="ECO:0000256" key="1">
    <source>
        <dbReference type="ARBA" id="ARBA00022490"/>
    </source>
</evidence>
<organism evidence="10 12">
    <name type="scientific">Marivita cryptomonadis</name>
    <dbReference type="NCBI Taxonomy" id="505252"/>
    <lineage>
        <taxon>Bacteria</taxon>
        <taxon>Pseudomonadati</taxon>
        <taxon>Pseudomonadota</taxon>
        <taxon>Alphaproteobacteria</taxon>
        <taxon>Rhodobacterales</taxon>
        <taxon>Roseobacteraceae</taxon>
        <taxon>Marivita</taxon>
    </lineage>
</organism>
<dbReference type="GO" id="GO:0008984">
    <property type="term" value="F:protein-glutamate methylesterase activity"/>
    <property type="evidence" value="ECO:0007669"/>
    <property type="project" value="UniProtKB-UniRule"/>
</dbReference>
<dbReference type="PANTHER" id="PTHR42872">
    <property type="entry name" value="PROTEIN-GLUTAMATE METHYLESTERASE/PROTEIN-GLUTAMINE GLUTAMINASE"/>
    <property type="match status" value="1"/>
</dbReference>
<dbReference type="InterPro" id="IPR001789">
    <property type="entry name" value="Sig_transdc_resp-reg_receiver"/>
</dbReference>
<dbReference type="GO" id="GO:0005737">
    <property type="term" value="C:cytoplasm"/>
    <property type="evidence" value="ECO:0007669"/>
    <property type="project" value="UniProtKB-SubCell"/>
</dbReference>
<evidence type="ECO:0000256" key="2">
    <source>
        <dbReference type="ARBA" id="ARBA00022500"/>
    </source>
</evidence>
<dbReference type="EMBL" id="JAFBXE010000002">
    <property type="protein sequence ID" value="MBM2411492.1"/>
    <property type="molecule type" value="Genomic_DNA"/>
</dbReference>
<dbReference type="HAMAP" id="MF_00099">
    <property type="entry name" value="CheB_chemtxs"/>
    <property type="match status" value="1"/>
</dbReference>
<dbReference type="GeneID" id="62642109"/>
<feature type="domain" description="CheB-type methylesterase" evidence="9">
    <location>
        <begin position="171"/>
        <end position="360"/>
    </location>
</feature>
<dbReference type="PROSITE" id="PS50122">
    <property type="entry name" value="CHEB"/>
    <property type="match status" value="1"/>
</dbReference>
<dbReference type="InterPro" id="IPR008248">
    <property type="entry name" value="CheB-like"/>
</dbReference>
<gene>
    <name evidence="5" type="primary">cheB</name>
    <name evidence="10" type="ORF">JQX41_04210</name>
    <name evidence="11" type="ORF">JQX48_04210</name>
</gene>
<dbReference type="InterPro" id="IPR000673">
    <property type="entry name" value="Sig_transdc_resp-reg_Me-estase"/>
</dbReference>
<keyword evidence="5 7" id="KW-0597">Phosphoprotein</keyword>
<dbReference type="CDD" id="cd17541">
    <property type="entry name" value="REC_CheB-like"/>
    <property type="match status" value="1"/>
</dbReference>
<dbReference type="RefSeq" id="WP_085631362.1">
    <property type="nucleotide sequence ID" value="NZ_JAFBWU010000002.1"/>
</dbReference>
<accession>A0A9Q2S3W3</accession>
<sequence>MTNLISVLIVDDSVAVRTAFSAIINADPGLTLFGTAQDPFVAVERMKHELPDAILLDIEMPRMDGLTFLKKIMTQCPVPVIVCSSHSQKGSMAAMTALDLGAAEVLAKPDLTTVDARTRAALRIGQAVRAAVGERPNVPSRGVNTEEGRSDARLSPDKILAKRPAVRRAGPTPLVVIGSSTGGPDALRQVLTGLPENAPPIAIVQHMPAEFTGPLARRLNERCKIEVIEASNGDRLTPGCALIAPGDQHLLIHREGRGYVVEVANGPYVSRHRPSVDVLFRSAAQAAGENAMGVILTGMGDDGATCMGEIQTCGGYTVAQTEESCVVYGMPRSAVEAGVVDKLAPLSQMSAEIMSWYSGKSRKAG</sequence>
<dbReference type="PROSITE" id="PS50110">
    <property type="entry name" value="RESPONSE_REGULATORY"/>
    <property type="match status" value="1"/>
</dbReference>
<dbReference type="SMART" id="SM00448">
    <property type="entry name" value="REC"/>
    <property type="match status" value="1"/>
</dbReference>
<dbReference type="Gene3D" id="3.40.50.180">
    <property type="entry name" value="Methylesterase CheB, C-terminal domain"/>
    <property type="match status" value="1"/>
</dbReference>
<comment type="caution">
    <text evidence="10">The sequence shown here is derived from an EMBL/GenBank/DDBJ whole genome shotgun (WGS) entry which is preliminary data.</text>
</comment>
<dbReference type="InterPro" id="IPR011006">
    <property type="entry name" value="CheY-like_superfamily"/>
</dbReference>
<comment type="subcellular location">
    <subcellularLocation>
        <location evidence="5">Cytoplasm</location>
    </subcellularLocation>
</comment>
<keyword evidence="3 5" id="KW-0378">Hydrolase</keyword>
<feature type="active site" evidence="5 6">
    <location>
        <position position="180"/>
    </location>
</feature>
<dbReference type="OrthoDB" id="9793421at2"/>
<keyword evidence="1 5" id="KW-0963">Cytoplasm</keyword>
<evidence type="ECO:0000256" key="7">
    <source>
        <dbReference type="PROSITE-ProRule" id="PRU00169"/>
    </source>
</evidence>
<evidence type="ECO:0000256" key="6">
    <source>
        <dbReference type="PROSITE-ProRule" id="PRU00050"/>
    </source>
</evidence>
<comment type="catalytic activity">
    <reaction evidence="4 5">
        <text>[protein]-L-glutamate 5-O-methyl ester + H2O = L-glutamyl-[protein] + methanol + H(+)</text>
        <dbReference type="Rhea" id="RHEA:23236"/>
        <dbReference type="Rhea" id="RHEA-COMP:10208"/>
        <dbReference type="Rhea" id="RHEA-COMP:10311"/>
        <dbReference type="ChEBI" id="CHEBI:15377"/>
        <dbReference type="ChEBI" id="CHEBI:15378"/>
        <dbReference type="ChEBI" id="CHEBI:17790"/>
        <dbReference type="ChEBI" id="CHEBI:29973"/>
        <dbReference type="ChEBI" id="CHEBI:82795"/>
        <dbReference type="EC" id="3.1.1.61"/>
    </reaction>
</comment>
<dbReference type="Proteomes" id="UP000809440">
    <property type="component" value="Unassembled WGS sequence"/>
</dbReference>
<dbReference type="CDD" id="cd16432">
    <property type="entry name" value="CheB_Rec"/>
    <property type="match status" value="1"/>
</dbReference>
<dbReference type="NCBIfam" id="NF009206">
    <property type="entry name" value="PRK12555.1"/>
    <property type="match status" value="1"/>
</dbReference>
<keyword evidence="13" id="KW-1185">Reference proteome</keyword>
<comment type="PTM">
    <text evidence="5">Phosphorylated by CheA. Phosphorylation of the N-terminal regulatory domain activates the methylesterase activity.</text>
</comment>
<feature type="active site" evidence="5 6">
    <location>
        <position position="302"/>
    </location>
</feature>
<dbReference type="GO" id="GO:0050568">
    <property type="term" value="F:protein-glutamine glutaminase activity"/>
    <property type="evidence" value="ECO:0007669"/>
    <property type="project" value="UniProtKB-UniRule"/>
</dbReference>
<evidence type="ECO:0000313" key="10">
    <source>
        <dbReference type="EMBL" id="MBM2411492.1"/>
    </source>
</evidence>
<dbReference type="Proteomes" id="UP000755667">
    <property type="component" value="Unassembled WGS sequence"/>
</dbReference>
<dbReference type="NCBIfam" id="NF001965">
    <property type="entry name" value="PRK00742.1"/>
    <property type="match status" value="1"/>
</dbReference>
<dbReference type="Gene3D" id="3.40.50.2300">
    <property type="match status" value="1"/>
</dbReference>
<feature type="modified residue" description="4-aspartylphosphate" evidence="5 7">
    <location>
        <position position="57"/>
    </location>
</feature>
<comment type="domain">
    <text evidence="5">Contains a C-terminal catalytic domain, and an N-terminal region which modulates catalytic activity.</text>
</comment>
<dbReference type="EMBL" id="JAFBXF010000002">
    <property type="protein sequence ID" value="MBM2416159.1"/>
    <property type="molecule type" value="Genomic_DNA"/>
</dbReference>
<evidence type="ECO:0000259" key="9">
    <source>
        <dbReference type="PROSITE" id="PS50122"/>
    </source>
</evidence>
<dbReference type="SUPFAM" id="SSF52172">
    <property type="entry name" value="CheY-like"/>
    <property type="match status" value="1"/>
</dbReference>
<dbReference type="EC" id="3.1.1.61" evidence="5"/>
<comment type="catalytic activity">
    <reaction evidence="5">
        <text>L-glutaminyl-[protein] + H2O = L-glutamyl-[protein] + NH4(+)</text>
        <dbReference type="Rhea" id="RHEA:16441"/>
        <dbReference type="Rhea" id="RHEA-COMP:10207"/>
        <dbReference type="Rhea" id="RHEA-COMP:10208"/>
        <dbReference type="ChEBI" id="CHEBI:15377"/>
        <dbReference type="ChEBI" id="CHEBI:28938"/>
        <dbReference type="ChEBI" id="CHEBI:29973"/>
        <dbReference type="ChEBI" id="CHEBI:30011"/>
        <dbReference type="EC" id="3.5.1.44"/>
    </reaction>
</comment>
<protein>
    <recommendedName>
        <fullName evidence="5">Protein-glutamate methylesterase/protein-glutamine glutaminase</fullName>
        <ecNumber evidence="5">3.1.1.61</ecNumber>
        <ecNumber evidence="5">3.5.1.44</ecNumber>
    </recommendedName>
</protein>
<evidence type="ECO:0000256" key="4">
    <source>
        <dbReference type="ARBA" id="ARBA00048267"/>
    </source>
</evidence>
<evidence type="ECO:0000313" key="13">
    <source>
        <dbReference type="Proteomes" id="UP000809440"/>
    </source>
</evidence>
<evidence type="ECO:0000313" key="12">
    <source>
        <dbReference type="Proteomes" id="UP000755667"/>
    </source>
</evidence>
<dbReference type="PIRSF" id="PIRSF000876">
    <property type="entry name" value="RR_chemtxs_CheB"/>
    <property type="match status" value="1"/>
</dbReference>
<dbReference type="PANTHER" id="PTHR42872:SF6">
    <property type="entry name" value="PROTEIN-GLUTAMATE METHYLESTERASE_PROTEIN-GLUTAMINE GLUTAMINASE"/>
    <property type="match status" value="1"/>
</dbReference>
<name>A0A9Q2S3W3_9RHOB</name>
<comment type="function">
    <text evidence="5">Involved in chemotaxis. Part of a chemotaxis signal transduction system that modulates chemotaxis in response to various stimuli. Catalyzes the demethylation of specific methylglutamate residues introduced into the chemoreceptors (methyl-accepting chemotaxis proteins or MCP) by CheR. Also mediates the irreversible deamidation of specific glutamine residues to glutamic acid.</text>
</comment>
<evidence type="ECO:0000259" key="8">
    <source>
        <dbReference type="PROSITE" id="PS50110"/>
    </source>
</evidence>
<proteinExistence type="inferred from homology"/>
<feature type="domain" description="Response regulatory" evidence="8">
    <location>
        <begin position="6"/>
        <end position="123"/>
    </location>
</feature>
<dbReference type="InterPro" id="IPR035909">
    <property type="entry name" value="CheB_C"/>
</dbReference>
<dbReference type="Pfam" id="PF00072">
    <property type="entry name" value="Response_reg"/>
    <property type="match status" value="1"/>
</dbReference>
<feature type="active site" evidence="5 6">
    <location>
        <position position="206"/>
    </location>
</feature>
<dbReference type="GO" id="GO:0000156">
    <property type="term" value="F:phosphorelay response regulator activity"/>
    <property type="evidence" value="ECO:0007669"/>
    <property type="project" value="InterPro"/>
</dbReference>
<dbReference type="SUPFAM" id="SSF52738">
    <property type="entry name" value="Methylesterase CheB, C-terminal domain"/>
    <property type="match status" value="1"/>
</dbReference>
<dbReference type="Pfam" id="PF01339">
    <property type="entry name" value="CheB_methylest"/>
    <property type="match status" value="1"/>
</dbReference>